<proteinExistence type="predicted"/>
<dbReference type="Proteomes" id="UP000245872">
    <property type="component" value="Chromosome"/>
</dbReference>
<gene>
    <name evidence="5" type="ORF">DK880_00190</name>
</gene>
<organism evidence="5 6">
    <name type="scientific">Candidatus Cardinium hertigii</name>
    <dbReference type="NCBI Taxonomy" id="247481"/>
    <lineage>
        <taxon>Bacteria</taxon>
        <taxon>Pseudomonadati</taxon>
        <taxon>Bacteroidota</taxon>
        <taxon>Cytophagia</taxon>
        <taxon>Cytophagales</taxon>
        <taxon>Amoebophilaceae</taxon>
        <taxon>Candidatus Cardinium</taxon>
    </lineage>
</organism>
<dbReference type="SUPFAM" id="SSF48403">
    <property type="entry name" value="Ankyrin repeat"/>
    <property type="match status" value="1"/>
</dbReference>
<dbReference type="EMBL" id="CP029619">
    <property type="protein sequence ID" value="AWN81524.1"/>
    <property type="molecule type" value="Genomic_DNA"/>
</dbReference>
<dbReference type="PANTHER" id="PTHR24198">
    <property type="entry name" value="ANKYRIN REPEAT AND PROTEIN KINASE DOMAIN-CONTAINING PROTEIN"/>
    <property type="match status" value="1"/>
</dbReference>
<dbReference type="AlphaFoldDB" id="A0A2Z3LGL2"/>
<dbReference type="Gene3D" id="1.25.40.20">
    <property type="entry name" value="Ankyrin repeat-containing domain"/>
    <property type="match status" value="2"/>
</dbReference>
<dbReference type="PANTHER" id="PTHR24198:SF165">
    <property type="entry name" value="ANKYRIN REPEAT-CONTAINING PROTEIN-RELATED"/>
    <property type="match status" value="1"/>
</dbReference>
<name>A0A2Z3LGL2_9BACT</name>
<evidence type="ECO:0000256" key="2">
    <source>
        <dbReference type="ARBA" id="ARBA00023043"/>
    </source>
</evidence>
<feature type="repeat" description="ANK" evidence="3">
    <location>
        <begin position="52"/>
        <end position="84"/>
    </location>
</feature>
<evidence type="ECO:0000256" key="4">
    <source>
        <dbReference type="SAM" id="SignalP"/>
    </source>
</evidence>
<feature type="signal peptide" evidence="4">
    <location>
        <begin position="1"/>
        <end position="27"/>
    </location>
</feature>
<protein>
    <submittedName>
        <fullName evidence="5">Uncharacterized protein</fullName>
    </submittedName>
</protein>
<dbReference type="RefSeq" id="WP_162534071.1">
    <property type="nucleotide sequence ID" value="NZ_CP029619.1"/>
</dbReference>
<accession>A0A2Z3LGL2</accession>
<dbReference type="InterPro" id="IPR036770">
    <property type="entry name" value="Ankyrin_rpt-contain_sf"/>
</dbReference>
<dbReference type="KEGG" id="cher:DK880_00190"/>
<keyword evidence="6" id="KW-1185">Reference proteome</keyword>
<evidence type="ECO:0000313" key="5">
    <source>
        <dbReference type="EMBL" id="AWN81524.1"/>
    </source>
</evidence>
<dbReference type="Pfam" id="PF12796">
    <property type="entry name" value="Ank_2"/>
    <property type="match status" value="1"/>
</dbReference>
<keyword evidence="2 3" id="KW-0040">ANK repeat</keyword>
<evidence type="ECO:0000256" key="1">
    <source>
        <dbReference type="ARBA" id="ARBA00022737"/>
    </source>
</evidence>
<feature type="repeat" description="ANK" evidence="3">
    <location>
        <begin position="85"/>
        <end position="117"/>
    </location>
</feature>
<dbReference type="SMART" id="SM00248">
    <property type="entry name" value="ANK"/>
    <property type="match status" value="2"/>
</dbReference>
<keyword evidence="4" id="KW-0732">Signal</keyword>
<feature type="chain" id="PRO_5016325315" evidence="4">
    <location>
        <begin position="28"/>
        <end position="135"/>
    </location>
</feature>
<dbReference type="InterPro" id="IPR002110">
    <property type="entry name" value="Ankyrin_rpt"/>
</dbReference>
<evidence type="ECO:0000256" key="3">
    <source>
        <dbReference type="PROSITE-ProRule" id="PRU00023"/>
    </source>
</evidence>
<sequence length="135" mass="15187" precursor="true">MLIQHKKIACSHLLVKLLLCFLFTQQAALHGHAGCITALIIGEAKVNKQNNYKETPLHLTARYNRKNCINVLIRHRAKVKLLDNKGQTPLHLAAQFGHLDCIIALTNARADIDALDDDNQTFFTSGCSLWTRRLC</sequence>
<reference evidence="5 6" key="1">
    <citation type="submission" date="2018-05" db="EMBL/GenBank/DDBJ databases">
        <title>Candidatus Cardinium hertigii Genome Assembly.</title>
        <authorList>
            <person name="Showmaker K.C."/>
            <person name="Walden K.O."/>
            <person name="Fields C.J."/>
            <person name="Lambert K.N."/>
            <person name="Hudson M.E."/>
        </authorList>
    </citation>
    <scope>NUCLEOTIDE SEQUENCE [LARGE SCALE GENOMIC DNA]</scope>
    <source>
        <strain evidence="6">cHgTN10</strain>
    </source>
</reference>
<dbReference type="PROSITE" id="PS50088">
    <property type="entry name" value="ANK_REPEAT"/>
    <property type="match status" value="2"/>
</dbReference>
<keyword evidence="1" id="KW-0677">Repeat</keyword>
<evidence type="ECO:0000313" key="6">
    <source>
        <dbReference type="Proteomes" id="UP000245872"/>
    </source>
</evidence>
<dbReference type="PROSITE" id="PS50297">
    <property type="entry name" value="ANK_REP_REGION"/>
    <property type="match status" value="1"/>
</dbReference>